<dbReference type="Gene3D" id="1.25.40.10">
    <property type="entry name" value="Tetratricopeptide repeat domain"/>
    <property type="match status" value="1"/>
</dbReference>
<proteinExistence type="predicted"/>
<dbReference type="SUPFAM" id="SSF81901">
    <property type="entry name" value="HCP-like"/>
    <property type="match status" value="1"/>
</dbReference>
<keyword evidence="3" id="KW-1185">Reference proteome</keyword>
<evidence type="ECO:0000259" key="1">
    <source>
        <dbReference type="Pfam" id="PF12770"/>
    </source>
</evidence>
<evidence type="ECO:0000313" key="3">
    <source>
        <dbReference type="Proteomes" id="UP000383932"/>
    </source>
</evidence>
<comment type="caution">
    <text evidence="2">The sequence shown here is derived from an EMBL/GenBank/DDBJ whole genome shotgun (WGS) entry which is preliminary data.</text>
</comment>
<dbReference type="OrthoDB" id="9991317at2759"/>
<dbReference type="Proteomes" id="UP000383932">
    <property type="component" value="Unassembled WGS sequence"/>
</dbReference>
<dbReference type="InterPro" id="IPR024983">
    <property type="entry name" value="CHAT_dom"/>
</dbReference>
<organism evidence="2 3">
    <name type="scientific">Ceratobasidium theobromae</name>
    <dbReference type="NCBI Taxonomy" id="1582974"/>
    <lineage>
        <taxon>Eukaryota</taxon>
        <taxon>Fungi</taxon>
        <taxon>Dikarya</taxon>
        <taxon>Basidiomycota</taxon>
        <taxon>Agaricomycotina</taxon>
        <taxon>Agaricomycetes</taxon>
        <taxon>Cantharellales</taxon>
        <taxon>Ceratobasidiaceae</taxon>
        <taxon>Ceratobasidium</taxon>
    </lineage>
</organism>
<dbReference type="EMBL" id="SSOP01000111">
    <property type="protein sequence ID" value="KAB5591315.1"/>
    <property type="molecule type" value="Genomic_DNA"/>
</dbReference>
<reference evidence="2 3" key="1">
    <citation type="journal article" date="2019" name="Fungal Biol. Biotechnol.">
        <title>Draft genome sequence of fastidious pathogen Ceratobasidium theobromae, which causes vascular-streak dieback in Theobroma cacao.</title>
        <authorList>
            <person name="Ali S.S."/>
            <person name="Asman A."/>
            <person name="Shao J."/>
            <person name="Firmansyah A.P."/>
            <person name="Susilo A.W."/>
            <person name="Rosmana A."/>
            <person name="McMahon P."/>
            <person name="Junaid M."/>
            <person name="Guest D."/>
            <person name="Kheng T.Y."/>
            <person name="Meinhardt L.W."/>
            <person name="Bailey B.A."/>
        </authorList>
    </citation>
    <scope>NUCLEOTIDE SEQUENCE [LARGE SCALE GENOMIC DNA]</scope>
    <source>
        <strain evidence="2 3">CT2</strain>
    </source>
</reference>
<name>A0A5N5QHU8_9AGAM</name>
<accession>A0A5N5QHU8</accession>
<gene>
    <name evidence="2" type="ORF">CTheo_5231</name>
</gene>
<dbReference type="InterPro" id="IPR011990">
    <property type="entry name" value="TPR-like_helical_dom_sf"/>
</dbReference>
<sequence>METKLTGLCKRLKNEGSGGGESLISDLVTALSELEEQDASMPDRWATAELKKKMREVDQELNKLFRRTRKVQYIDLVARCLTMELKIAASNGVERPGLLVSFGISRYERFLLLGHRNDIDEAIKSQSQAITPPPKDCAELHDWRCSLGGAYRARYERFEVAEDIKEAIKLHSLAVLDAPTEGGNMFIYLCNLGLSHASRYFRLGELEDIKYAIDYHSKAVALTPEGHADKCVSLNCLGRSYHAQYSRLAKIEDIEKAIKYHTEAVSLTPNDHANRSSQLLDLAYSYHLQYHNSRSPSALSNAIKCFGEFALSPTGDPRRRLRAALRWAMVAPLKSDSETLLAFGAAIDLIPQVVWIGQTVSQRYDDVHEIGDLSTRAAAAAISAGKYDQSLEWLEQARTVVWTQILQLRTPFDQLSSVNQVLAEKLRLVATELHDAGNQLEDEAALPNAELLEQAAQRHHRIADQYDELVKEARSTKGFENFMRPKKASELLRAARTGPVVVVNVHESRSDALILPPGQTKVAHLRLPNLSLGKVQNARAELYGSLYGNDLRERRFMQVQLRKLEPPDEAFFSPLNMLWTDVAEPVLNYLKYKPNPNVADLPHITWCTTGSLSFLPLHAATRFTDRKPGAKLSDYAISSYTPTVSALLSTYSASPIKNSSILCIGQENTPGHNPLPMVATELAAIEKCTPPPLRFKKLTGNNATPDAVLADMARHDWVHLACHAHQDQGHPMRSGFLLHGGELSLAKIMQKSFTNKGLAFLSACQTARGDEKLLDEVVHLASGMLLAGYPSVVATMWSMMDRDGPTIANKVYAEVIKNGAMDHTKVARALHFAVKELRETLGGERFARWVPFIHMGA</sequence>
<dbReference type="Pfam" id="PF12770">
    <property type="entry name" value="CHAT"/>
    <property type="match status" value="1"/>
</dbReference>
<feature type="domain" description="CHAT" evidence="1">
    <location>
        <begin position="574"/>
        <end position="857"/>
    </location>
</feature>
<protein>
    <submittedName>
        <fullName evidence="2">N-(5-amino-5-carboxypentanoyl)-L-cysteinyl-D-valine synthase</fullName>
    </submittedName>
</protein>
<evidence type="ECO:0000313" key="2">
    <source>
        <dbReference type="EMBL" id="KAB5591315.1"/>
    </source>
</evidence>
<dbReference type="AlphaFoldDB" id="A0A5N5QHU8"/>